<dbReference type="InterPro" id="IPR052733">
    <property type="entry name" value="Chloroplast_QOR"/>
</dbReference>
<sequence>MRAALADRFGPPEVVRIGEAPRPEPGAHELLVRLRASTVSIADHRLRSRSVPRGLGLLVGPAIGFRRPKHRILGMEGAGVVEAIGSAVTRWQPGDEVVLMRGAAFGCHAEYAVVAEDGQLARKPAELSFEEAAAIVFGGHTALRYLDVVELGPGTSVLVNGASGAVGTALVQLAAARGAEVVAVTSGRNADLVRSLGAGRVIDYTSEDFTASGERFDVVVDCVGNVPLARLRNTVRTGGTLLLVIVGLGGMLAGGWHARRAGIRVDRDGAPGSADLMERLVAEATAGRLRPVVDRTYPLEEIVEAHRYVDTGRKRGNVVLTVSPVE</sequence>
<reference evidence="3 4" key="1">
    <citation type="submission" date="2019-12" db="EMBL/GenBank/DDBJ databases">
        <authorList>
            <person name="Kim Y.S."/>
        </authorList>
    </citation>
    <scope>NUCLEOTIDE SEQUENCE [LARGE SCALE GENOMIC DNA]</scope>
    <source>
        <strain evidence="3 4">MMS17-SY077</strain>
    </source>
</reference>
<accession>A0A6I4P2J2</accession>
<dbReference type="SUPFAM" id="SSF51735">
    <property type="entry name" value="NAD(P)-binding Rossmann-fold domains"/>
    <property type="match status" value="1"/>
</dbReference>
<dbReference type="Gene3D" id="3.40.50.720">
    <property type="entry name" value="NAD(P)-binding Rossmann-like Domain"/>
    <property type="match status" value="1"/>
</dbReference>
<proteinExistence type="predicted"/>
<keyword evidence="1" id="KW-0812">Transmembrane</keyword>
<name>A0A6I4P2J2_9MICO</name>
<dbReference type="InterPro" id="IPR013154">
    <property type="entry name" value="ADH-like_N"/>
</dbReference>
<dbReference type="Pfam" id="PF08240">
    <property type="entry name" value="ADH_N"/>
    <property type="match status" value="1"/>
</dbReference>
<dbReference type="Gene3D" id="3.90.180.10">
    <property type="entry name" value="Medium-chain alcohol dehydrogenases, catalytic domain"/>
    <property type="match status" value="1"/>
</dbReference>
<dbReference type="Proteomes" id="UP000438182">
    <property type="component" value="Unassembled WGS sequence"/>
</dbReference>
<protein>
    <submittedName>
        <fullName evidence="3">Zinc-binding dehydrogenase</fullName>
    </submittedName>
</protein>
<keyword evidence="4" id="KW-1185">Reference proteome</keyword>
<dbReference type="SMART" id="SM00829">
    <property type="entry name" value="PKS_ER"/>
    <property type="match status" value="1"/>
</dbReference>
<dbReference type="GO" id="GO:0016491">
    <property type="term" value="F:oxidoreductase activity"/>
    <property type="evidence" value="ECO:0007669"/>
    <property type="project" value="InterPro"/>
</dbReference>
<feature type="transmembrane region" description="Helical" evidence="1">
    <location>
        <begin position="238"/>
        <end position="258"/>
    </location>
</feature>
<organism evidence="3 4">
    <name type="scientific">Agromyces seonyuensis</name>
    <dbReference type="NCBI Taxonomy" id="2662446"/>
    <lineage>
        <taxon>Bacteria</taxon>
        <taxon>Bacillati</taxon>
        <taxon>Actinomycetota</taxon>
        <taxon>Actinomycetes</taxon>
        <taxon>Micrococcales</taxon>
        <taxon>Microbacteriaceae</taxon>
        <taxon>Agromyces</taxon>
    </lineage>
</organism>
<evidence type="ECO:0000256" key="1">
    <source>
        <dbReference type="SAM" id="Phobius"/>
    </source>
</evidence>
<dbReference type="Pfam" id="PF13602">
    <property type="entry name" value="ADH_zinc_N_2"/>
    <property type="match status" value="1"/>
</dbReference>
<dbReference type="InterPro" id="IPR011032">
    <property type="entry name" value="GroES-like_sf"/>
</dbReference>
<dbReference type="EMBL" id="WSTA01000007">
    <property type="protein sequence ID" value="MWB97517.1"/>
    <property type="molecule type" value="Genomic_DNA"/>
</dbReference>
<dbReference type="SUPFAM" id="SSF50129">
    <property type="entry name" value="GroES-like"/>
    <property type="match status" value="1"/>
</dbReference>
<comment type="caution">
    <text evidence="3">The sequence shown here is derived from an EMBL/GenBank/DDBJ whole genome shotgun (WGS) entry which is preliminary data.</text>
</comment>
<feature type="domain" description="Enoyl reductase (ER)" evidence="2">
    <location>
        <begin position="10"/>
        <end position="320"/>
    </location>
</feature>
<keyword evidence="1" id="KW-0472">Membrane</keyword>
<dbReference type="CDD" id="cd08267">
    <property type="entry name" value="MDR1"/>
    <property type="match status" value="1"/>
</dbReference>
<dbReference type="PANTHER" id="PTHR44013">
    <property type="entry name" value="ZINC-TYPE ALCOHOL DEHYDROGENASE-LIKE PROTEIN C16A3.02C"/>
    <property type="match status" value="1"/>
</dbReference>
<dbReference type="AlphaFoldDB" id="A0A6I4P2J2"/>
<keyword evidence="1" id="KW-1133">Transmembrane helix</keyword>
<dbReference type="InterPro" id="IPR020843">
    <property type="entry name" value="ER"/>
</dbReference>
<evidence type="ECO:0000313" key="3">
    <source>
        <dbReference type="EMBL" id="MWB97517.1"/>
    </source>
</evidence>
<evidence type="ECO:0000313" key="4">
    <source>
        <dbReference type="Proteomes" id="UP000438182"/>
    </source>
</evidence>
<dbReference type="InterPro" id="IPR036291">
    <property type="entry name" value="NAD(P)-bd_dom_sf"/>
</dbReference>
<gene>
    <name evidence="3" type="ORF">GB864_02955</name>
</gene>
<evidence type="ECO:0000259" key="2">
    <source>
        <dbReference type="SMART" id="SM00829"/>
    </source>
</evidence>
<dbReference type="PANTHER" id="PTHR44013:SF1">
    <property type="entry name" value="ZINC-TYPE ALCOHOL DEHYDROGENASE-LIKE PROTEIN C16A3.02C"/>
    <property type="match status" value="1"/>
</dbReference>